<protein>
    <submittedName>
        <fullName evidence="1">Uncharacterized protein</fullName>
    </submittedName>
</protein>
<comment type="caution">
    <text evidence="1">The sequence shown here is derived from an EMBL/GenBank/DDBJ whole genome shotgun (WGS) entry which is preliminary data.</text>
</comment>
<gene>
    <name evidence="1" type="ORF">Q765_14530</name>
</gene>
<accession>A0A0A2LZN3</accession>
<keyword evidence="2" id="KW-1185">Reference proteome</keyword>
<dbReference type="Proteomes" id="UP000030152">
    <property type="component" value="Unassembled WGS sequence"/>
</dbReference>
<reference evidence="1 2" key="1">
    <citation type="submission" date="2013-09" db="EMBL/GenBank/DDBJ databases">
        <authorList>
            <person name="Zeng Z."/>
            <person name="Chen C."/>
        </authorList>
    </citation>
    <scope>NUCLEOTIDE SEQUENCE [LARGE SCALE GENOMIC DNA]</scope>
    <source>
        <strain evidence="1 2">WB 3.3-2</strain>
    </source>
</reference>
<dbReference type="OrthoDB" id="7059463at2"/>
<dbReference type="EMBL" id="JRLX01000016">
    <property type="protein sequence ID" value="KGO85837.1"/>
    <property type="molecule type" value="Genomic_DNA"/>
</dbReference>
<dbReference type="RefSeq" id="WP_020214960.1">
    <property type="nucleotide sequence ID" value="NZ_JRLX01000016.1"/>
</dbReference>
<evidence type="ECO:0000313" key="2">
    <source>
        <dbReference type="Proteomes" id="UP000030152"/>
    </source>
</evidence>
<dbReference type="AlphaFoldDB" id="A0A0A2LZN3"/>
<organism evidence="1 2">
    <name type="scientific">Flavobacterium rivuli WB 3.3-2 = DSM 21788</name>
    <dbReference type="NCBI Taxonomy" id="1121895"/>
    <lineage>
        <taxon>Bacteria</taxon>
        <taxon>Pseudomonadati</taxon>
        <taxon>Bacteroidota</taxon>
        <taxon>Flavobacteriia</taxon>
        <taxon>Flavobacteriales</taxon>
        <taxon>Flavobacteriaceae</taxon>
        <taxon>Flavobacterium</taxon>
    </lineage>
</organism>
<sequence>MKRHRGLKRYYKNLYIQNDFDKITGLKFDNPFNWPLNLHLHFDWYRYGNNSFKRRAPHLDKLFRHFDLLAEKINETQSGNTLYAIILDYYSGSDAIFIDHKSSVNGNLTFKVEDLSVVSTLTNEALIEYLEKLTGYEKLYGQANEAFCFLFKKDSDSTFDNQ</sequence>
<proteinExistence type="predicted"/>
<name>A0A0A2LZN3_9FLAO</name>
<evidence type="ECO:0000313" key="1">
    <source>
        <dbReference type="EMBL" id="KGO85837.1"/>
    </source>
</evidence>
<dbReference type="eggNOG" id="ENOG503322T">
    <property type="taxonomic scope" value="Bacteria"/>
</dbReference>